<organism evidence="5 6">
    <name type="scientific">Drosophila willistoni</name>
    <name type="common">Fruit fly</name>
    <dbReference type="NCBI Taxonomy" id="7260"/>
    <lineage>
        <taxon>Eukaryota</taxon>
        <taxon>Metazoa</taxon>
        <taxon>Ecdysozoa</taxon>
        <taxon>Arthropoda</taxon>
        <taxon>Hexapoda</taxon>
        <taxon>Insecta</taxon>
        <taxon>Pterygota</taxon>
        <taxon>Neoptera</taxon>
        <taxon>Endopterygota</taxon>
        <taxon>Diptera</taxon>
        <taxon>Brachycera</taxon>
        <taxon>Muscomorpha</taxon>
        <taxon>Ephydroidea</taxon>
        <taxon>Drosophilidae</taxon>
        <taxon>Drosophila</taxon>
        <taxon>Sophophora</taxon>
    </lineage>
</organism>
<dbReference type="GO" id="GO:0051295">
    <property type="term" value="P:establishment of meiotic spindle localization"/>
    <property type="evidence" value="ECO:0007669"/>
    <property type="project" value="TreeGrafter"/>
</dbReference>
<dbReference type="GO" id="GO:0000922">
    <property type="term" value="C:spindle pole"/>
    <property type="evidence" value="ECO:0007669"/>
    <property type="project" value="TreeGrafter"/>
</dbReference>
<evidence type="ECO:0000313" key="6">
    <source>
        <dbReference type="Proteomes" id="UP000007798"/>
    </source>
</evidence>
<evidence type="ECO:0000256" key="4">
    <source>
        <dbReference type="ARBA" id="ARBA00022860"/>
    </source>
</evidence>
<dbReference type="KEGG" id="dwi:6639638"/>
<dbReference type="GO" id="GO:0005737">
    <property type="term" value="C:cytoplasm"/>
    <property type="evidence" value="ECO:0007669"/>
    <property type="project" value="UniProtKB-SubCell"/>
</dbReference>
<protein>
    <recommendedName>
        <fullName evidence="7">Spermatogenesis-associated protein 17</fullName>
    </recommendedName>
</protein>
<dbReference type="InParanoid" id="B4MNJ8"/>
<dbReference type="SMART" id="SM00015">
    <property type="entry name" value="IQ"/>
    <property type="match status" value="3"/>
</dbReference>
<keyword evidence="6" id="KW-1185">Reference proteome</keyword>
<dbReference type="CDD" id="cd23766">
    <property type="entry name" value="IQCG"/>
    <property type="match status" value="1"/>
</dbReference>
<dbReference type="HOGENOM" id="CLU_059449_0_0_1"/>
<evidence type="ECO:0000256" key="3">
    <source>
        <dbReference type="ARBA" id="ARBA00022737"/>
    </source>
</evidence>
<sequence length="290" mass="34304">MSKMFRSNLAMMCNTRRHTVPPSEEHVSDLLDMVEGESELDGRSLMSTLSRTPLLLIDYVQFKAARSIQSYWRAFRIRQLLNKRTKAAVTIQSWWRGTMVRKSYLRMIENMLQQRIEERFNKAAIKIQALFRGWFVRQTVHDMHSLRRMQVGAAEDLLNCVAFKLHHLLRTYSIPGVYSIRNSNCLSRVEKLLASLNFRFHNGRVRAFMAKRMTDVRGQRQRFTLNSRYTEVPYHGPNFMGLCRPQPDQVLHHTKDLDRRMFKIIELYEESQRDNKAQQVYSNLAESMPK</sequence>
<gene>
    <name evidence="5" type="primary">Dwil\GK19591</name>
    <name evidence="5" type="ORF">Dwil_GK19591</name>
</gene>
<dbReference type="eggNOG" id="ENOG502QS0S">
    <property type="taxonomic scope" value="Eukaryota"/>
</dbReference>
<evidence type="ECO:0000256" key="2">
    <source>
        <dbReference type="ARBA" id="ARBA00022490"/>
    </source>
</evidence>
<dbReference type="Pfam" id="PF00612">
    <property type="entry name" value="IQ"/>
    <property type="match status" value="3"/>
</dbReference>
<keyword evidence="2" id="KW-0963">Cytoplasm</keyword>
<dbReference type="Gene3D" id="1.20.5.190">
    <property type="match status" value="2"/>
</dbReference>
<dbReference type="OrthoDB" id="190375at2759"/>
<reference evidence="5 6" key="1">
    <citation type="journal article" date="2007" name="Nature">
        <title>Evolution of genes and genomes on the Drosophila phylogeny.</title>
        <authorList>
            <consortium name="Drosophila 12 Genomes Consortium"/>
            <person name="Clark A.G."/>
            <person name="Eisen M.B."/>
            <person name="Smith D.R."/>
            <person name="Bergman C.M."/>
            <person name="Oliver B."/>
            <person name="Markow T.A."/>
            <person name="Kaufman T.C."/>
            <person name="Kellis M."/>
            <person name="Gelbart W."/>
            <person name="Iyer V.N."/>
            <person name="Pollard D.A."/>
            <person name="Sackton T.B."/>
            <person name="Larracuente A.M."/>
            <person name="Singh N.D."/>
            <person name="Abad J.P."/>
            <person name="Abt D.N."/>
            <person name="Adryan B."/>
            <person name="Aguade M."/>
            <person name="Akashi H."/>
            <person name="Anderson W.W."/>
            <person name="Aquadro C.F."/>
            <person name="Ardell D.H."/>
            <person name="Arguello R."/>
            <person name="Artieri C.G."/>
            <person name="Barbash D.A."/>
            <person name="Barker D."/>
            <person name="Barsanti P."/>
            <person name="Batterham P."/>
            <person name="Batzoglou S."/>
            <person name="Begun D."/>
            <person name="Bhutkar A."/>
            <person name="Blanco E."/>
            <person name="Bosak S.A."/>
            <person name="Bradley R.K."/>
            <person name="Brand A.D."/>
            <person name="Brent M.R."/>
            <person name="Brooks A.N."/>
            <person name="Brown R.H."/>
            <person name="Butlin R.K."/>
            <person name="Caggese C."/>
            <person name="Calvi B.R."/>
            <person name="Bernardo de Carvalho A."/>
            <person name="Caspi A."/>
            <person name="Castrezana S."/>
            <person name="Celniker S.E."/>
            <person name="Chang J.L."/>
            <person name="Chapple C."/>
            <person name="Chatterji S."/>
            <person name="Chinwalla A."/>
            <person name="Civetta A."/>
            <person name="Clifton S.W."/>
            <person name="Comeron J.M."/>
            <person name="Costello J.C."/>
            <person name="Coyne J.A."/>
            <person name="Daub J."/>
            <person name="David R.G."/>
            <person name="Delcher A.L."/>
            <person name="Delehaunty K."/>
            <person name="Do C.B."/>
            <person name="Ebling H."/>
            <person name="Edwards K."/>
            <person name="Eickbush T."/>
            <person name="Evans J.D."/>
            <person name="Filipski A."/>
            <person name="Findeiss S."/>
            <person name="Freyhult E."/>
            <person name="Fulton L."/>
            <person name="Fulton R."/>
            <person name="Garcia A.C."/>
            <person name="Gardiner A."/>
            <person name="Garfield D.A."/>
            <person name="Garvin B.E."/>
            <person name="Gibson G."/>
            <person name="Gilbert D."/>
            <person name="Gnerre S."/>
            <person name="Godfrey J."/>
            <person name="Good R."/>
            <person name="Gotea V."/>
            <person name="Gravely B."/>
            <person name="Greenberg A.J."/>
            <person name="Griffiths-Jones S."/>
            <person name="Gross S."/>
            <person name="Guigo R."/>
            <person name="Gustafson E.A."/>
            <person name="Haerty W."/>
            <person name="Hahn M.W."/>
            <person name="Halligan D.L."/>
            <person name="Halpern A.L."/>
            <person name="Halter G.M."/>
            <person name="Han M.V."/>
            <person name="Heger A."/>
            <person name="Hillier L."/>
            <person name="Hinrichs A.S."/>
            <person name="Holmes I."/>
            <person name="Hoskins R.A."/>
            <person name="Hubisz M.J."/>
            <person name="Hultmark D."/>
            <person name="Huntley M.A."/>
            <person name="Jaffe D.B."/>
            <person name="Jagadeeshan S."/>
            <person name="Jeck W.R."/>
            <person name="Johnson J."/>
            <person name="Jones C.D."/>
            <person name="Jordan W.C."/>
            <person name="Karpen G.H."/>
            <person name="Kataoka E."/>
            <person name="Keightley P.D."/>
            <person name="Kheradpour P."/>
            <person name="Kirkness E.F."/>
            <person name="Koerich L.B."/>
            <person name="Kristiansen K."/>
            <person name="Kudrna D."/>
            <person name="Kulathinal R.J."/>
            <person name="Kumar S."/>
            <person name="Kwok R."/>
            <person name="Lander E."/>
            <person name="Langley C.H."/>
            <person name="Lapoint R."/>
            <person name="Lazzaro B.P."/>
            <person name="Lee S.J."/>
            <person name="Levesque L."/>
            <person name="Li R."/>
            <person name="Lin C.F."/>
            <person name="Lin M.F."/>
            <person name="Lindblad-Toh K."/>
            <person name="Llopart A."/>
            <person name="Long M."/>
            <person name="Low L."/>
            <person name="Lozovsky E."/>
            <person name="Lu J."/>
            <person name="Luo M."/>
            <person name="Machado C.A."/>
            <person name="Makalowski W."/>
            <person name="Marzo M."/>
            <person name="Matsuda M."/>
            <person name="Matzkin L."/>
            <person name="McAllister B."/>
            <person name="McBride C.S."/>
            <person name="McKernan B."/>
            <person name="McKernan K."/>
            <person name="Mendez-Lago M."/>
            <person name="Minx P."/>
            <person name="Mollenhauer M.U."/>
            <person name="Montooth K."/>
            <person name="Mount S.M."/>
            <person name="Mu X."/>
            <person name="Myers E."/>
            <person name="Negre B."/>
            <person name="Newfeld S."/>
            <person name="Nielsen R."/>
            <person name="Noor M.A."/>
            <person name="O'Grady P."/>
            <person name="Pachter L."/>
            <person name="Papaceit M."/>
            <person name="Parisi M.J."/>
            <person name="Parisi M."/>
            <person name="Parts L."/>
            <person name="Pedersen J.S."/>
            <person name="Pesole G."/>
            <person name="Phillippy A.M."/>
            <person name="Ponting C.P."/>
            <person name="Pop M."/>
            <person name="Porcelli D."/>
            <person name="Powell J.R."/>
            <person name="Prohaska S."/>
            <person name="Pruitt K."/>
            <person name="Puig M."/>
            <person name="Quesneville H."/>
            <person name="Ram K.R."/>
            <person name="Rand D."/>
            <person name="Rasmussen M.D."/>
            <person name="Reed L.K."/>
            <person name="Reenan R."/>
            <person name="Reily A."/>
            <person name="Remington K.A."/>
            <person name="Rieger T.T."/>
            <person name="Ritchie M.G."/>
            <person name="Robin C."/>
            <person name="Rogers Y.H."/>
            <person name="Rohde C."/>
            <person name="Rozas J."/>
            <person name="Rubenfield M.J."/>
            <person name="Ruiz A."/>
            <person name="Russo S."/>
            <person name="Salzberg S.L."/>
            <person name="Sanchez-Gracia A."/>
            <person name="Saranga D.J."/>
            <person name="Sato H."/>
            <person name="Schaeffer S.W."/>
            <person name="Schatz M.C."/>
            <person name="Schlenke T."/>
            <person name="Schwartz R."/>
            <person name="Segarra C."/>
            <person name="Singh R.S."/>
            <person name="Sirot L."/>
            <person name="Sirota M."/>
            <person name="Sisneros N.B."/>
            <person name="Smith C.D."/>
            <person name="Smith T.F."/>
            <person name="Spieth J."/>
            <person name="Stage D.E."/>
            <person name="Stark A."/>
            <person name="Stephan W."/>
            <person name="Strausberg R.L."/>
            <person name="Strempel S."/>
            <person name="Sturgill D."/>
            <person name="Sutton G."/>
            <person name="Sutton G.G."/>
            <person name="Tao W."/>
            <person name="Teichmann S."/>
            <person name="Tobari Y.N."/>
            <person name="Tomimura Y."/>
            <person name="Tsolas J.M."/>
            <person name="Valente V.L."/>
            <person name="Venter E."/>
            <person name="Venter J.C."/>
            <person name="Vicario S."/>
            <person name="Vieira F.G."/>
            <person name="Vilella A.J."/>
            <person name="Villasante A."/>
            <person name="Walenz B."/>
            <person name="Wang J."/>
            <person name="Wasserman M."/>
            <person name="Watts T."/>
            <person name="Wilson D."/>
            <person name="Wilson R.K."/>
            <person name="Wing R.A."/>
            <person name="Wolfner M.F."/>
            <person name="Wong A."/>
            <person name="Wong G.K."/>
            <person name="Wu C.I."/>
            <person name="Wu G."/>
            <person name="Yamamoto D."/>
            <person name="Yang H.P."/>
            <person name="Yang S.P."/>
            <person name="Yorke J.A."/>
            <person name="Yoshida K."/>
            <person name="Zdobnov E."/>
            <person name="Zhang P."/>
            <person name="Zhang Y."/>
            <person name="Zimin A.V."/>
            <person name="Baldwin J."/>
            <person name="Abdouelleil A."/>
            <person name="Abdulkadir J."/>
            <person name="Abebe A."/>
            <person name="Abera B."/>
            <person name="Abreu J."/>
            <person name="Acer S.C."/>
            <person name="Aftuck L."/>
            <person name="Alexander A."/>
            <person name="An P."/>
            <person name="Anderson E."/>
            <person name="Anderson S."/>
            <person name="Arachi H."/>
            <person name="Azer M."/>
            <person name="Bachantsang P."/>
            <person name="Barry A."/>
            <person name="Bayul T."/>
            <person name="Berlin A."/>
            <person name="Bessette D."/>
            <person name="Bloom T."/>
            <person name="Blye J."/>
            <person name="Boguslavskiy L."/>
            <person name="Bonnet C."/>
            <person name="Boukhgalter B."/>
            <person name="Bourzgui I."/>
            <person name="Brown A."/>
            <person name="Cahill P."/>
            <person name="Channer S."/>
            <person name="Cheshatsang Y."/>
            <person name="Chuda L."/>
            <person name="Citroen M."/>
            <person name="Collymore A."/>
            <person name="Cooke P."/>
            <person name="Costello M."/>
            <person name="D'Aco K."/>
            <person name="Daza R."/>
            <person name="De Haan G."/>
            <person name="DeGray S."/>
            <person name="DeMaso C."/>
            <person name="Dhargay N."/>
            <person name="Dooley K."/>
            <person name="Dooley E."/>
            <person name="Doricent M."/>
            <person name="Dorje P."/>
            <person name="Dorjee K."/>
            <person name="Dupes A."/>
            <person name="Elong R."/>
            <person name="Falk J."/>
            <person name="Farina A."/>
            <person name="Faro S."/>
            <person name="Ferguson D."/>
            <person name="Fisher S."/>
            <person name="Foley C.D."/>
            <person name="Franke A."/>
            <person name="Friedrich D."/>
            <person name="Gadbois L."/>
            <person name="Gearin G."/>
            <person name="Gearin C.R."/>
            <person name="Giannoukos G."/>
            <person name="Goode T."/>
            <person name="Graham J."/>
            <person name="Grandbois E."/>
            <person name="Grewal S."/>
            <person name="Gyaltsen K."/>
            <person name="Hafez N."/>
            <person name="Hagos B."/>
            <person name="Hall J."/>
            <person name="Henson C."/>
            <person name="Hollinger A."/>
            <person name="Honan T."/>
            <person name="Huard M.D."/>
            <person name="Hughes L."/>
            <person name="Hurhula B."/>
            <person name="Husby M.E."/>
            <person name="Kamat A."/>
            <person name="Kanga B."/>
            <person name="Kashin S."/>
            <person name="Khazanovich D."/>
            <person name="Kisner P."/>
            <person name="Lance K."/>
            <person name="Lara M."/>
            <person name="Lee W."/>
            <person name="Lennon N."/>
            <person name="Letendre F."/>
            <person name="LeVine R."/>
            <person name="Lipovsky A."/>
            <person name="Liu X."/>
            <person name="Liu J."/>
            <person name="Liu S."/>
            <person name="Lokyitsang T."/>
            <person name="Lokyitsang Y."/>
            <person name="Lubonja R."/>
            <person name="Lui A."/>
            <person name="MacDonald P."/>
            <person name="Magnisalis V."/>
            <person name="Maru K."/>
            <person name="Matthews C."/>
            <person name="McCusker W."/>
            <person name="McDonough S."/>
            <person name="Mehta T."/>
            <person name="Meldrim J."/>
            <person name="Meneus L."/>
            <person name="Mihai O."/>
            <person name="Mihalev A."/>
            <person name="Mihova T."/>
            <person name="Mittelman R."/>
            <person name="Mlenga V."/>
            <person name="Montmayeur A."/>
            <person name="Mulrain L."/>
            <person name="Navidi A."/>
            <person name="Naylor J."/>
            <person name="Negash T."/>
            <person name="Nguyen T."/>
            <person name="Nguyen N."/>
            <person name="Nicol R."/>
            <person name="Norbu C."/>
            <person name="Norbu N."/>
            <person name="Novod N."/>
            <person name="O'Neill B."/>
            <person name="Osman S."/>
            <person name="Markiewicz E."/>
            <person name="Oyono O.L."/>
            <person name="Patti C."/>
            <person name="Phunkhang P."/>
            <person name="Pierre F."/>
            <person name="Priest M."/>
            <person name="Raghuraman S."/>
            <person name="Rege F."/>
            <person name="Reyes R."/>
            <person name="Rise C."/>
            <person name="Rogov P."/>
            <person name="Ross K."/>
            <person name="Ryan E."/>
            <person name="Settipalli S."/>
            <person name="Shea T."/>
            <person name="Sherpa N."/>
            <person name="Shi L."/>
            <person name="Shih D."/>
            <person name="Sparrow T."/>
            <person name="Spaulding J."/>
            <person name="Stalker J."/>
            <person name="Stange-Thomann N."/>
            <person name="Stavropoulos S."/>
            <person name="Stone C."/>
            <person name="Strader C."/>
            <person name="Tesfaye S."/>
            <person name="Thomson T."/>
            <person name="Thoulutsang Y."/>
            <person name="Thoulutsang D."/>
            <person name="Topham K."/>
            <person name="Topping I."/>
            <person name="Tsamla T."/>
            <person name="Vassiliev H."/>
            <person name="Vo A."/>
            <person name="Wangchuk T."/>
            <person name="Wangdi T."/>
            <person name="Weiand M."/>
            <person name="Wilkinson J."/>
            <person name="Wilson A."/>
            <person name="Yadav S."/>
            <person name="Young G."/>
            <person name="Yu Q."/>
            <person name="Zembek L."/>
            <person name="Zhong D."/>
            <person name="Zimmer A."/>
            <person name="Zwirko Z."/>
            <person name="Jaffe D.B."/>
            <person name="Alvarez P."/>
            <person name="Brockman W."/>
            <person name="Butler J."/>
            <person name="Chin C."/>
            <person name="Gnerre S."/>
            <person name="Grabherr M."/>
            <person name="Kleber M."/>
            <person name="Mauceli E."/>
            <person name="MacCallum I."/>
        </authorList>
    </citation>
    <scope>NUCLEOTIDE SEQUENCE [LARGE SCALE GENOMIC DNA]</scope>
    <source>
        <strain evidence="6">Tucson 14030-0811.24</strain>
    </source>
</reference>
<dbReference type="PANTHER" id="PTHR22706">
    <property type="entry name" value="ASSEMBLY FACTOR FOR SPINDLE MICROTUBULES"/>
    <property type="match status" value="1"/>
</dbReference>
<dbReference type="InterPro" id="IPR000048">
    <property type="entry name" value="IQ_motif_EF-hand-BS"/>
</dbReference>
<evidence type="ECO:0000256" key="1">
    <source>
        <dbReference type="ARBA" id="ARBA00004496"/>
    </source>
</evidence>
<accession>B4MNJ8</accession>
<comment type="subcellular location">
    <subcellularLocation>
        <location evidence="1">Cytoplasm</location>
    </subcellularLocation>
</comment>
<dbReference type="STRING" id="7260.B4MNJ8"/>
<keyword evidence="3" id="KW-0677">Repeat</keyword>
<dbReference type="PANTHER" id="PTHR22706:SF1">
    <property type="entry name" value="ASSEMBLY FACTOR FOR SPINDLE MICROTUBULES"/>
    <property type="match status" value="1"/>
</dbReference>
<dbReference type="PROSITE" id="PS50096">
    <property type="entry name" value="IQ"/>
    <property type="match status" value="3"/>
</dbReference>
<dbReference type="AlphaFoldDB" id="B4MNJ8"/>
<name>B4MNJ8_DROWI</name>
<proteinExistence type="predicted"/>
<dbReference type="GO" id="GO:0000278">
    <property type="term" value="P:mitotic cell cycle"/>
    <property type="evidence" value="ECO:0007669"/>
    <property type="project" value="TreeGrafter"/>
</dbReference>
<dbReference type="CDD" id="cd23767">
    <property type="entry name" value="IQCD"/>
    <property type="match status" value="2"/>
</dbReference>
<keyword evidence="4" id="KW-0112">Calmodulin-binding</keyword>
<dbReference type="InterPro" id="IPR051185">
    <property type="entry name" value="ASPM"/>
</dbReference>
<evidence type="ECO:0000313" key="5">
    <source>
        <dbReference type="EMBL" id="EDW73687.2"/>
    </source>
</evidence>
<dbReference type="Proteomes" id="UP000007798">
    <property type="component" value="Unassembled WGS sequence"/>
</dbReference>
<dbReference type="InterPro" id="IPR027417">
    <property type="entry name" value="P-loop_NTPase"/>
</dbReference>
<dbReference type="EMBL" id="CH963848">
    <property type="protein sequence ID" value="EDW73687.2"/>
    <property type="molecule type" value="Genomic_DNA"/>
</dbReference>
<dbReference type="GO" id="GO:0007051">
    <property type="term" value="P:spindle organization"/>
    <property type="evidence" value="ECO:0007669"/>
    <property type="project" value="TreeGrafter"/>
</dbReference>
<evidence type="ECO:0008006" key="7">
    <source>
        <dbReference type="Google" id="ProtNLM"/>
    </source>
</evidence>
<dbReference type="SUPFAM" id="SSF52540">
    <property type="entry name" value="P-loop containing nucleoside triphosphate hydrolases"/>
    <property type="match status" value="1"/>
</dbReference>
<dbReference type="GO" id="GO:0005516">
    <property type="term" value="F:calmodulin binding"/>
    <property type="evidence" value="ECO:0007669"/>
    <property type="project" value="UniProtKB-KW"/>
</dbReference>